<dbReference type="Proteomes" id="UP000228531">
    <property type="component" value="Unassembled WGS sequence"/>
</dbReference>
<keyword evidence="2" id="KW-1185">Reference proteome</keyword>
<dbReference type="EMBL" id="PGTY01000003">
    <property type="protein sequence ID" value="PJI85070.1"/>
    <property type="molecule type" value="Genomic_DNA"/>
</dbReference>
<gene>
    <name evidence="1" type="ORF">BC777_3066</name>
</gene>
<organism evidence="1 2">
    <name type="scientific">Yoonia maricola</name>
    <dbReference type="NCBI Taxonomy" id="420999"/>
    <lineage>
        <taxon>Bacteria</taxon>
        <taxon>Pseudomonadati</taxon>
        <taxon>Pseudomonadota</taxon>
        <taxon>Alphaproteobacteria</taxon>
        <taxon>Rhodobacterales</taxon>
        <taxon>Paracoccaceae</taxon>
        <taxon>Yoonia</taxon>
    </lineage>
</organism>
<evidence type="ECO:0008006" key="3">
    <source>
        <dbReference type="Google" id="ProtNLM"/>
    </source>
</evidence>
<name>A0A2M8W2E1_9RHOB</name>
<accession>A0A2M8W2E1</accession>
<reference evidence="1 2" key="1">
    <citation type="submission" date="2017-11" db="EMBL/GenBank/DDBJ databases">
        <title>Genomic Encyclopedia of Archaeal and Bacterial Type Strains, Phase II (KMG-II): From Individual Species to Whole Genera.</title>
        <authorList>
            <person name="Goeker M."/>
        </authorList>
    </citation>
    <scope>NUCLEOTIDE SEQUENCE [LARGE SCALE GENOMIC DNA]</scope>
    <source>
        <strain evidence="1 2">DSM 29128</strain>
    </source>
</reference>
<proteinExistence type="predicted"/>
<evidence type="ECO:0000313" key="1">
    <source>
        <dbReference type="EMBL" id="PJI85070.1"/>
    </source>
</evidence>
<sequence length="77" mass="8733">MQHATLPMSPETWFRHLFSAQSARDGGVVRRKVRDMERMVGRDVFTAEIRRRGYSAVENAGQVIVFCNAEPVRVVVG</sequence>
<dbReference type="AlphaFoldDB" id="A0A2M8W2E1"/>
<comment type="caution">
    <text evidence="1">The sequence shown here is derived from an EMBL/GenBank/DDBJ whole genome shotgun (WGS) entry which is preliminary data.</text>
</comment>
<protein>
    <recommendedName>
        <fullName evidence="3">N-(5'-phosphoribosyl)anthranilate isomerase</fullName>
    </recommendedName>
</protein>
<evidence type="ECO:0000313" key="2">
    <source>
        <dbReference type="Proteomes" id="UP000228531"/>
    </source>
</evidence>
<dbReference type="OrthoDB" id="7867818at2"/>